<reference evidence="4" key="1">
    <citation type="submission" date="2022-08" db="EMBL/GenBank/DDBJ databases">
        <title>A Global Phylogenomic Analysis of the Shiitake Genus Lentinula.</title>
        <authorList>
            <consortium name="DOE Joint Genome Institute"/>
            <person name="Sierra-Patev S."/>
            <person name="Min B."/>
            <person name="Naranjo-Ortiz M."/>
            <person name="Looney B."/>
            <person name="Konkel Z."/>
            <person name="Slot J.C."/>
            <person name="Sakamoto Y."/>
            <person name="Steenwyk J.L."/>
            <person name="Rokas A."/>
            <person name="Carro J."/>
            <person name="Camarero S."/>
            <person name="Ferreira P."/>
            <person name="Molpeceres G."/>
            <person name="Ruiz-Duenas F.J."/>
            <person name="Serrano A."/>
            <person name="Henrissat B."/>
            <person name="Drula E."/>
            <person name="Hughes K.W."/>
            <person name="Mata J.L."/>
            <person name="Ishikawa N.K."/>
            <person name="Vargas-Isla R."/>
            <person name="Ushijima S."/>
            <person name="Smith C.A."/>
            <person name="Ahrendt S."/>
            <person name="Andreopoulos W."/>
            <person name="He G."/>
            <person name="Labutti K."/>
            <person name="Lipzen A."/>
            <person name="Ng V."/>
            <person name="Riley R."/>
            <person name="Sandor L."/>
            <person name="Barry K."/>
            <person name="Martinez A.T."/>
            <person name="Xiao Y."/>
            <person name="Gibbons J.G."/>
            <person name="Terashima K."/>
            <person name="Grigoriev I.V."/>
            <person name="Hibbett D.S."/>
        </authorList>
    </citation>
    <scope>NUCLEOTIDE SEQUENCE</scope>
    <source>
        <strain evidence="4">JLM2183</strain>
    </source>
</reference>
<evidence type="ECO:0000259" key="3">
    <source>
        <dbReference type="Pfam" id="PF00561"/>
    </source>
</evidence>
<accession>A0A9W8ZVI3</accession>
<dbReference type="EMBL" id="JAOTPV010000041">
    <property type="protein sequence ID" value="KAJ4467627.1"/>
    <property type="molecule type" value="Genomic_DNA"/>
</dbReference>
<keyword evidence="5" id="KW-1185">Reference proteome</keyword>
<dbReference type="PRINTS" id="PR00793">
    <property type="entry name" value="PROAMNOPTASE"/>
</dbReference>
<name>A0A9W8ZVI3_9AGAR</name>
<dbReference type="PANTHER" id="PTHR43798">
    <property type="entry name" value="MONOACYLGLYCEROL LIPASE"/>
    <property type="match status" value="1"/>
</dbReference>
<feature type="domain" description="AB hydrolase-1" evidence="3">
    <location>
        <begin position="15"/>
        <end position="151"/>
    </location>
</feature>
<dbReference type="AlphaFoldDB" id="A0A9W8ZVI3"/>
<dbReference type="SUPFAM" id="SSF53474">
    <property type="entry name" value="alpha/beta-Hydrolases"/>
    <property type="match status" value="1"/>
</dbReference>
<dbReference type="GO" id="GO:0016020">
    <property type="term" value="C:membrane"/>
    <property type="evidence" value="ECO:0007669"/>
    <property type="project" value="TreeGrafter"/>
</dbReference>
<dbReference type="Proteomes" id="UP001150266">
    <property type="component" value="Unassembled WGS sequence"/>
</dbReference>
<dbReference type="GO" id="GO:0008233">
    <property type="term" value="F:peptidase activity"/>
    <property type="evidence" value="ECO:0007669"/>
    <property type="project" value="InterPro"/>
</dbReference>
<organism evidence="4 5">
    <name type="scientific">Lentinula aciculospora</name>
    <dbReference type="NCBI Taxonomy" id="153920"/>
    <lineage>
        <taxon>Eukaryota</taxon>
        <taxon>Fungi</taxon>
        <taxon>Dikarya</taxon>
        <taxon>Basidiomycota</taxon>
        <taxon>Agaricomycotina</taxon>
        <taxon>Agaricomycetes</taxon>
        <taxon>Agaricomycetidae</taxon>
        <taxon>Agaricales</taxon>
        <taxon>Marasmiineae</taxon>
        <taxon>Omphalotaceae</taxon>
        <taxon>Lentinula</taxon>
    </lineage>
</organism>
<gene>
    <name evidence="4" type="ORF">J3R30DRAFT_3716187</name>
</gene>
<protein>
    <submittedName>
        <fullName evidence="4">Alpha/Beta hydrolase protein</fullName>
    </submittedName>
</protein>
<comment type="caution">
    <text evidence="4">The sequence shown here is derived from an EMBL/GenBank/DDBJ whole genome shotgun (WGS) entry which is preliminary data.</text>
</comment>
<dbReference type="InterPro" id="IPR029058">
    <property type="entry name" value="AB_hydrolase_fold"/>
</dbReference>
<dbReference type="Gene3D" id="3.40.50.1820">
    <property type="entry name" value="alpha/beta hydrolase"/>
    <property type="match status" value="1"/>
</dbReference>
<evidence type="ECO:0000313" key="5">
    <source>
        <dbReference type="Proteomes" id="UP001150266"/>
    </source>
</evidence>
<dbReference type="InterPro" id="IPR000073">
    <property type="entry name" value="AB_hydrolase_1"/>
</dbReference>
<proteinExistence type="inferred from homology"/>
<dbReference type="GO" id="GO:0006508">
    <property type="term" value="P:proteolysis"/>
    <property type="evidence" value="ECO:0007669"/>
    <property type="project" value="InterPro"/>
</dbReference>
<dbReference type="InterPro" id="IPR002410">
    <property type="entry name" value="Peptidase_S33"/>
</dbReference>
<sequence length="228" mass="25915">MLSNQFLFEAYKIPVIFYDQIGNGASSHAVDEPKTFWTPQLFMDELNNLVEALGISQRFNLLGHSWGGMLVGNYAAQNVPEGLKKVIIANAPSAIDLYEEGTMHLLEQFPKHFADMLKKHEIAGTMDSSEFTEGMMKFNRKHVCTVDPWPESLIQSFNAVQENPNVYSTMWGHTDWNARTLLISAPLDEVQEIAVLPWFMGISQVKWVELQHSTHLPQFEEPGRCKIC</sequence>
<dbReference type="InterPro" id="IPR050266">
    <property type="entry name" value="AB_hydrolase_sf"/>
</dbReference>
<dbReference type="PANTHER" id="PTHR43798:SF33">
    <property type="entry name" value="HYDROLASE, PUTATIVE (AFU_ORTHOLOGUE AFUA_2G14860)-RELATED"/>
    <property type="match status" value="1"/>
</dbReference>
<evidence type="ECO:0000313" key="4">
    <source>
        <dbReference type="EMBL" id="KAJ4467627.1"/>
    </source>
</evidence>
<keyword evidence="2 4" id="KW-0378">Hydrolase</keyword>
<evidence type="ECO:0000256" key="2">
    <source>
        <dbReference type="ARBA" id="ARBA00022801"/>
    </source>
</evidence>
<comment type="similarity">
    <text evidence="1">Belongs to the peptidase S33 family.</text>
</comment>
<dbReference type="OrthoDB" id="190201at2759"/>
<evidence type="ECO:0000256" key="1">
    <source>
        <dbReference type="ARBA" id="ARBA00010088"/>
    </source>
</evidence>
<dbReference type="Pfam" id="PF00561">
    <property type="entry name" value="Abhydrolase_1"/>
    <property type="match status" value="1"/>
</dbReference>